<dbReference type="Gene3D" id="2.70.98.10">
    <property type="match status" value="2"/>
</dbReference>
<dbReference type="InterPro" id="IPR011013">
    <property type="entry name" value="Gal_mutarotase_sf_dom"/>
</dbReference>
<dbReference type="InterPro" id="IPR032312">
    <property type="entry name" value="LacZ_4"/>
</dbReference>
<dbReference type="PRINTS" id="PR00132">
    <property type="entry name" value="GLHYDRLASE2"/>
</dbReference>
<dbReference type="AlphaFoldDB" id="A0A0N1NXS4"/>
<comment type="similarity">
    <text evidence="2">Belongs to the glycosyl hydrolase 2 family.</text>
</comment>
<dbReference type="Gene3D" id="3.20.20.80">
    <property type="entry name" value="Glycosidases"/>
    <property type="match status" value="1"/>
</dbReference>
<dbReference type="STRING" id="1664694.A0A0N1NXS4"/>
<dbReference type="GO" id="GO:0004565">
    <property type="term" value="F:beta-galactosidase activity"/>
    <property type="evidence" value="ECO:0007669"/>
    <property type="project" value="UniProtKB-EC"/>
</dbReference>
<evidence type="ECO:0000256" key="1">
    <source>
        <dbReference type="ARBA" id="ARBA00001412"/>
    </source>
</evidence>
<feature type="domain" description="Beta galactosidase small chain/" evidence="8">
    <location>
        <begin position="733"/>
        <end position="1050"/>
    </location>
</feature>
<dbReference type="InterPro" id="IPR017853">
    <property type="entry name" value="GH"/>
</dbReference>
<proteinExistence type="inferred from homology"/>
<accession>A0A0N1NXS4</accession>
<dbReference type="Pfam" id="PF02837">
    <property type="entry name" value="Glyco_hydro_2_N"/>
    <property type="match status" value="1"/>
</dbReference>
<dbReference type="SMART" id="SM01038">
    <property type="entry name" value="Bgal_small_N"/>
    <property type="match status" value="1"/>
</dbReference>
<dbReference type="InterPro" id="IPR006104">
    <property type="entry name" value="Glyco_hydro_2_N"/>
</dbReference>
<dbReference type="InterPro" id="IPR014718">
    <property type="entry name" value="GH-type_carb-bd"/>
</dbReference>
<keyword evidence="5" id="KW-0326">Glycosidase</keyword>
<dbReference type="SUPFAM" id="SSF74650">
    <property type="entry name" value="Galactose mutarotase-like"/>
    <property type="match status" value="1"/>
</dbReference>
<comment type="caution">
    <text evidence="9">The sequence shown here is derived from an EMBL/GenBank/DDBJ whole genome shotgun (WGS) entry which is preliminary data.</text>
</comment>
<feature type="compositionally biased region" description="Low complexity" evidence="7">
    <location>
        <begin position="957"/>
        <end position="973"/>
    </location>
</feature>
<evidence type="ECO:0000256" key="5">
    <source>
        <dbReference type="ARBA" id="ARBA00023295"/>
    </source>
</evidence>
<comment type="catalytic activity">
    <reaction evidence="1">
        <text>Hydrolysis of terminal non-reducing beta-D-galactose residues in beta-D-galactosides.</text>
        <dbReference type="EC" id="3.2.1.23"/>
    </reaction>
</comment>
<reference evidence="9 10" key="1">
    <citation type="submission" date="2015-06" db="EMBL/GenBank/DDBJ databases">
        <title>Draft genome of the ant-associated black yeast Phialophora attae CBS 131958.</title>
        <authorList>
            <person name="Moreno L.F."/>
            <person name="Stielow B.J."/>
            <person name="de Hoog S."/>
            <person name="Vicente V.A."/>
            <person name="Weiss V.A."/>
            <person name="de Vries M."/>
            <person name="Cruz L.M."/>
            <person name="Souza E.M."/>
        </authorList>
    </citation>
    <scope>NUCLEOTIDE SEQUENCE [LARGE SCALE GENOMIC DNA]</scope>
    <source>
        <strain evidence="9 10">CBS 131958</strain>
    </source>
</reference>
<dbReference type="InterPro" id="IPR004199">
    <property type="entry name" value="B-gal_small/dom_5"/>
</dbReference>
<dbReference type="InterPro" id="IPR013783">
    <property type="entry name" value="Ig-like_fold"/>
</dbReference>
<dbReference type="PANTHER" id="PTHR46323">
    <property type="entry name" value="BETA-GALACTOSIDASE"/>
    <property type="match status" value="1"/>
</dbReference>
<feature type="region of interest" description="Disordered" evidence="7">
    <location>
        <begin position="936"/>
        <end position="973"/>
    </location>
</feature>
<dbReference type="Pfam" id="PF02836">
    <property type="entry name" value="Glyco_hydro_2_C"/>
    <property type="match status" value="1"/>
</dbReference>
<feature type="compositionally biased region" description="Polar residues" evidence="7">
    <location>
        <begin position="939"/>
        <end position="955"/>
    </location>
</feature>
<dbReference type="InterPro" id="IPR036156">
    <property type="entry name" value="Beta-gal/glucu_dom_sf"/>
</dbReference>
<organism evidence="9 10">
    <name type="scientific">Cyphellophora attinorum</name>
    <dbReference type="NCBI Taxonomy" id="1664694"/>
    <lineage>
        <taxon>Eukaryota</taxon>
        <taxon>Fungi</taxon>
        <taxon>Dikarya</taxon>
        <taxon>Ascomycota</taxon>
        <taxon>Pezizomycotina</taxon>
        <taxon>Eurotiomycetes</taxon>
        <taxon>Chaetothyriomycetidae</taxon>
        <taxon>Chaetothyriales</taxon>
        <taxon>Cyphellophoraceae</taxon>
        <taxon>Cyphellophora</taxon>
    </lineage>
</organism>
<evidence type="ECO:0000259" key="8">
    <source>
        <dbReference type="SMART" id="SM01038"/>
    </source>
</evidence>
<evidence type="ECO:0000256" key="6">
    <source>
        <dbReference type="ARBA" id="ARBA00032230"/>
    </source>
</evidence>
<dbReference type="Pfam" id="PF02929">
    <property type="entry name" value="Bgal_small_N"/>
    <property type="match status" value="1"/>
</dbReference>
<dbReference type="FunFam" id="3.20.20.80:FF:000018">
    <property type="entry name" value="Beta-galactosidase"/>
    <property type="match status" value="1"/>
</dbReference>
<dbReference type="GeneID" id="28731637"/>
<dbReference type="Pfam" id="PF16353">
    <property type="entry name" value="LacZ_4"/>
    <property type="match status" value="1"/>
</dbReference>
<dbReference type="OrthoDB" id="408320at2759"/>
<dbReference type="InterPro" id="IPR006103">
    <property type="entry name" value="Glyco_hydro_2_cat"/>
</dbReference>
<dbReference type="VEuPathDB" id="FungiDB:AB675_10952"/>
<evidence type="ECO:0000313" key="10">
    <source>
        <dbReference type="Proteomes" id="UP000038010"/>
    </source>
</evidence>
<dbReference type="EMBL" id="LFJN01000039">
    <property type="protein sequence ID" value="KPI35494.1"/>
    <property type="molecule type" value="Genomic_DNA"/>
</dbReference>
<evidence type="ECO:0000256" key="3">
    <source>
        <dbReference type="ARBA" id="ARBA00012756"/>
    </source>
</evidence>
<dbReference type="InterPro" id="IPR023232">
    <property type="entry name" value="Glyco_hydro_2_AS"/>
</dbReference>
<dbReference type="SUPFAM" id="SSF49303">
    <property type="entry name" value="beta-Galactosidase/glucuronidase domain"/>
    <property type="match status" value="2"/>
</dbReference>
<dbReference type="GO" id="GO:0009341">
    <property type="term" value="C:beta-galactosidase complex"/>
    <property type="evidence" value="ECO:0007669"/>
    <property type="project" value="InterPro"/>
</dbReference>
<evidence type="ECO:0000313" key="9">
    <source>
        <dbReference type="EMBL" id="KPI35494.1"/>
    </source>
</evidence>
<name>A0A0N1NXS4_9EURO</name>
<keyword evidence="10" id="KW-1185">Reference proteome</keyword>
<gene>
    <name evidence="9" type="ORF">AB675_10952</name>
</gene>
<dbReference type="SUPFAM" id="SSF51445">
    <property type="entry name" value="(Trans)glycosidases"/>
    <property type="match status" value="1"/>
</dbReference>
<dbReference type="InterPro" id="IPR006101">
    <property type="entry name" value="Glyco_hydro_2"/>
</dbReference>
<dbReference type="GO" id="GO:0030246">
    <property type="term" value="F:carbohydrate binding"/>
    <property type="evidence" value="ECO:0007669"/>
    <property type="project" value="InterPro"/>
</dbReference>
<dbReference type="Gene3D" id="2.60.120.260">
    <property type="entry name" value="Galactose-binding domain-like"/>
    <property type="match status" value="1"/>
</dbReference>
<dbReference type="PANTHER" id="PTHR46323:SF2">
    <property type="entry name" value="BETA-GALACTOSIDASE"/>
    <property type="match status" value="1"/>
</dbReference>
<protein>
    <recommendedName>
        <fullName evidence="3">beta-galactosidase</fullName>
        <ecNumber evidence="3">3.2.1.23</ecNumber>
    </recommendedName>
    <alternativeName>
        <fullName evidence="6">Lactase</fullName>
    </alternativeName>
</protein>
<dbReference type="InterPro" id="IPR050347">
    <property type="entry name" value="Bact_Beta-galactosidase"/>
</dbReference>
<dbReference type="EC" id="3.2.1.23" evidence="3"/>
<dbReference type="PROSITE" id="PS00608">
    <property type="entry name" value="GLYCOSYL_HYDROL_F2_2"/>
    <property type="match status" value="1"/>
</dbReference>
<evidence type="ECO:0000256" key="4">
    <source>
        <dbReference type="ARBA" id="ARBA00022801"/>
    </source>
</evidence>
<dbReference type="InterPro" id="IPR008979">
    <property type="entry name" value="Galactose-bd-like_sf"/>
</dbReference>
<dbReference type="RefSeq" id="XP_017995457.1">
    <property type="nucleotide sequence ID" value="XM_018139757.1"/>
</dbReference>
<evidence type="ECO:0000256" key="7">
    <source>
        <dbReference type="SAM" id="MobiDB-lite"/>
    </source>
</evidence>
<dbReference type="Proteomes" id="UP000038010">
    <property type="component" value="Unassembled WGS sequence"/>
</dbReference>
<sequence length="1050" mass="117256">MSGTFPSKKPDWSNLEVIHRGTLPARAYFHIYNDEASALQAFSSRACTLNLSGTWRFLHSKSPFSAPQGFESPDFDTSSWSDIQVPGHWQLQGWGAPHYTNINYIIPVDPPNVPFDDNQTGSYVRNFTVPPEFVDQQLRLRFEGVDSAFHVYVNGNEVGYSQGSRNASEFDITKFVSHKVDNILAVRVYQWSDASYLEDQDQWRFSGIFRDVALHAFPDFRVEDFYVQTALDDDYKDATLKVNVLTSGTGTLALRLIDPRGQPVAAEKKEVTGSSTTFSIKLFRWATHSQNVGFRRVEIVDGIYKINGRRIVFRGTNRHEHHPSHGRAVPYDFMKRDLLIMKQHNLNAIRTCHQPSDPRLYHLADELGLYIMDEADLECHGFGQIAEAALLKDVKKRDLDFQQRKELTQSSAGSWTSDNPAWKHQYVDRAHQLVSRDKNHPCVVMWSLGNEAFYGCNFQSMYDHIKSIDQTRPIHYEGDFEAKTVDLYSQMYSSVDNIIKFAQVESFTKPLVLCEFVHAMGNGPGNIKEYIEAFYKYPRLQGGWVWEWANHGLISKDLKTGEEFMAYGGDFGDEPNDYNFILDGLMFSNHTPTPGLTEYAKAIEPVQVLGYEDGTATIVNRYDIVTLDHLGCHAYIVGDGIRHDLGVVEIPSDVQPHTQTHVKLPAFDASQLSRGDIHLQLDFFLREGRSWAPAGHIVASSQLQVRDPQPLLSALKDTQDPAPQVEQSAHNLQVTTANSKFTFSLASGRLTSWIKDSVELIHAQMGPTLTLSRALTDNDRPQDGQVSARLAPVVLSWSFALTTTYQIHANGAIHITCSGKPEGANLPETVPRIGFEMALPAAFDTVSWYGRGPGESYKDKKLSQHFGNYTSSVDDLFVDYEFPQENGNRTDVRWVELSSSSLAASSSAALATATQAANTAFNAAQGMFKNLSRRATDLMSPSATQPTAPEQSPTLQPKPAAEPSTSSSSKPSLKASFGAAPGFSFNASHYTSADLEKAKHPFELKPLKRDYVVLRLDADHHGLGTGSCGPKTLDEYALKTAPFEFELVLE</sequence>
<dbReference type="SUPFAM" id="SSF49785">
    <property type="entry name" value="Galactose-binding domain-like"/>
    <property type="match status" value="1"/>
</dbReference>
<evidence type="ECO:0000256" key="2">
    <source>
        <dbReference type="ARBA" id="ARBA00007401"/>
    </source>
</evidence>
<dbReference type="GO" id="GO:0005990">
    <property type="term" value="P:lactose catabolic process"/>
    <property type="evidence" value="ECO:0007669"/>
    <property type="project" value="TreeGrafter"/>
</dbReference>
<keyword evidence="4" id="KW-0378">Hydrolase</keyword>
<dbReference type="Gene3D" id="2.60.40.10">
    <property type="entry name" value="Immunoglobulins"/>
    <property type="match status" value="2"/>
</dbReference>